<dbReference type="GeneID" id="27669273"/>
<feature type="compositionally biased region" description="Low complexity" evidence="1">
    <location>
        <begin position="78"/>
        <end position="94"/>
    </location>
</feature>
<comment type="caution">
    <text evidence="2">The sequence shown here is derived from an EMBL/GenBank/DDBJ whole genome shotgun (WGS) entry which is preliminary data.</text>
</comment>
<accession>A0A0F2MH62</accession>
<feature type="region of interest" description="Disordered" evidence="1">
    <location>
        <begin position="1"/>
        <end position="128"/>
    </location>
</feature>
<dbReference type="Proteomes" id="UP000033710">
    <property type="component" value="Unassembled WGS sequence"/>
</dbReference>
<dbReference type="AlphaFoldDB" id="A0A0F2MH62"/>
<dbReference type="OrthoDB" id="5594977at2759"/>
<dbReference type="KEGG" id="ssck:SPSK_07332"/>
<feature type="compositionally biased region" description="Low complexity" evidence="1">
    <location>
        <begin position="27"/>
        <end position="45"/>
    </location>
</feature>
<feature type="compositionally biased region" description="Low complexity" evidence="1">
    <location>
        <begin position="116"/>
        <end position="128"/>
    </location>
</feature>
<feature type="compositionally biased region" description="Acidic residues" evidence="1">
    <location>
        <begin position="472"/>
        <end position="490"/>
    </location>
</feature>
<evidence type="ECO:0000313" key="2">
    <source>
        <dbReference type="EMBL" id="KJR88957.1"/>
    </source>
</evidence>
<dbReference type="VEuPathDB" id="FungiDB:SPSK_07332"/>
<gene>
    <name evidence="2" type="ORF">SPSK_07332</name>
</gene>
<protein>
    <recommendedName>
        <fullName evidence="4">Maintenance of telomere capping protein 1</fullName>
    </recommendedName>
</protein>
<dbReference type="RefSeq" id="XP_016591633.1">
    <property type="nucleotide sequence ID" value="XM_016733996.1"/>
</dbReference>
<organism evidence="2 3">
    <name type="scientific">Sporothrix schenckii 1099-18</name>
    <dbReference type="NCBI Taxonomy" id="1397361"/>
    <lineage>
        <taxon>Eukaryota</taxon>
        <taxon>Fungi</taxon>
        <taxon>Dikarya</taxon>
        <taxon>Ascomycota</taxon>
        <taxon>Pezizomycotina</taxon>
        <taxon>Sordariomycetes</taxon>
        <taxon>Sordariomycetidae</taxon>
        <taxon>Ophiostomatales</taxon>
        <taxon>Ophiostomataceae</taxon>
        <taxon>Sporothrix</taxon>
    </lineage>
</organism>
<feature type="region of interest" description="Disordered" evidence="1">
    <location>
        <begin position="330"/>
        <end position="370"/>
    </location>
</feature>
<feature type="compositionally biased region" description="Acidic residues" evidence="1">
    <location>
        <begin position="391"/>
        <end position="420"/>
    </location>
</feature>
<dbReference type="InterPro" id="IPR018814">
    <property type="entry name" value="DUF5427"/>
</dbReference>
<reference evidence="2 3" key="1">
    <citation type="journal article" date="2014" name="BMC Genomics">
        <title>Comparative genomics of the major fungal agents of human and animal Sporotrichosis: Sporothrix schenckii and Sporothrix brasiliensis.</title>
        <authorList>
            <person name="Teixeira M.M."/>
            <person name="de Almeida L.G."/>
            <person name="Kubitschek-Barreira P."/>
            <person name="Alves F.L."/>
            <person name="Kioshima E.S."/>
            <person name="Abadio A.K."/>
            <person name="Fernandes L."/>
            <person name="Derengowski L.S."/>
            <person name="Ferreira K.S."/>
            <person name="Souza R.C."/>
            <person name="Ruiz J.C."/>
            <person name="de Andrade N.C."/>
            <person name="Paes H.C."/>
            <person name="Nicola A.M."/>
            <person name="Albuquerque P."/>
            <person name="Gerber A.L."/>
            <person name="Martins V.P."/>
            <person name="Peconick L.D."/>
            <person name="Neto A.V."/>
            <person name="Chaucanez C.B."/>
            <person name="Silva P.A."/>
            <person name="Cunha O.L."/>
            <person name="de Oliveira F.F."/>
            <person name="dos Santos T.C."/>
            <person name="Barros A.L."/>
            <person name="Soares M.A."/>
            <person name="de Oliveira L.M."/>
            <person name="Marini M.M."/>
            <person name="Villalobos-Duno H."/>
            <person name="Cunha M.M."/>
            <person name="de Hoog S."/>
            <person name="da Silveira J.F."/>
            <person name="Henrissat B."/>
            <person name="Nino-Vega G.A."/>
            <person name="Cisalpino P.S."/>
            <person name="Mora-Montes H.M."/>
            <person name="Almeida S.R."/>
            <person name="Stajich J.E."/>
            <person name="Lopes-Bezerra L.M."/>
            <person name="Vasconcelos A.T."/>
            <person name="Felipe M.S."/>
        </authorList>
    </citation>
    <scope>NUCLEOTIDE SEQUENCE [LARGE SCALE GENOMIC DNA]</scope>
    <source>
        <strain evidence="2 3">1099-18</strain>
    </source>
</reference>
<feature type="region of interest" description="Disordered" evidence="1">
    <location>
        <begin position="384"/>
        <end position="420"/>
    </location>
</feature>
<evidence type="ECO:0008006" key="4">
    <source>
        <dbReference type="Google" id="ProtNLM"/>
    </source>
</evidence>
<name>A0A0F2MH62_SPOSC</name>
<feature type="region of interest" description="Disordered" evidence="1">
    <location>
        <begin position="457"/>
        <end position="505"/>
    </location>
</feature>
<dbReference type="PANTHER" id="PTHR28265">
    <property type="entry name" value="MAINTENANCE OF TELOMERE CAPPING PROTEIN 1"/>
    <property type="match status" value="1"/>
</dbReference>
<dbReference type="PANTHER" id="PTHR28265:SF1">
    <property type="entry name" value="MAINTENANCE OF TELOMERE CAPPING PROTEIN 1"/>
    <property type="match status" value="1"/>
</dbReference>
<reference evidence="2 3" key="2">
    <citation type="journal article" date="2015" name="Eukaryot. Cell">
        <title>Asexual propagation of a virulent clone complex in a human and feline outbreak of sporotrichosis.</title>
        <authorList>
            <person name="Teixeira Mde M."/>
            <person name="Rodrigues A.M."/>
            <person name="Tsui C.K."/>
            <person name="de Almeida L.G."/>
            <person name="Van Diepeningen A.D."/>
            <person name="van den Ende B.G."/>
            <person name="Fernandes G.F."/>
            <person name="Kano R."/>
            <person name="Hamelin R.C."/>
            <person name="Lopes-Bezerra L.M."/>
            <person name="Vasconcelos A.T."/>
            <person name="de Hoog S."/>
            <person name="de Camargo Z.P."/>
            <person name="Felipe M.S."/>
        </authorList>
    </citation>
    <scope>NUCLEOTIDE SEQUENCE [LARGE SCALE GENOMIC DNA]</scope>
    <source>
        <strain evidence="2 3">1099-18</strain>
    </source>
</reference>
<proteinExistence type="predicted"/>
<evidence type="ECO:0000256" key="1">
    <source>
        <dbReference type="SAM" id="MobiDB-lite"/>
    </source>
</evidence>
<feature type="compositionally biased region" description="Basic and acidic residues" evidence="1">
    <location>
        <begin position="331"/>
        <end position="353"/>
    </location>
</feature>
<feature type="compositionally biased region" description="Low complexity" evidence="1">
    <location>
        <begin position="457"/>
        <end position="468"/>
    </location>
</feature>
<dbReference type="Pfam" id="PF10310">
    <property type="entry name" value="DUF5427"/>
    <property type="match status" value="1"/>
</dbReference>
<evidence type="ECO:0000313" key="3">
    <source>
        <dbReference type="Proteomes" id="UP000033710"/>
    </source>
</evidence>
<sequence>MASKRAKSATNEELDSLFEGIGDEKPTGAAKKAGKAKTTGTGKLKSAADKDLLAALENEVGDEIVRPHTPRISKEAKASPASASASASAPAPARRSVESSKAYSARTSTDERAVDASAEGAAAPPAATTATATATSTVAAPASGGWWGGILSTASAAMKQAEAAVKEIQQNEEAKKWADQVRGNVVSLRGFGDELRHRALPTFTNILHTLAPPIASHERLLIHITHDMVGYPALDPLVHGVFTRVMAQVEGGDLLVIQRGQESQAAGSASVGSGGSGGHSRNSAGWRDGPWWRVVHYPRDLGAVPGLREGTKLCRASAEAYANEYYAAHYGSDDKDKGTSKGGARDRVADSKRGLAVARQRAVEPVSEQNPVRRSDIFLAVQAFTVAAEPKDEDEDDDDDEDDDEDDEDEATDASDESDELVQFAVHIRDPVHDIVYHTVSQALPAKWVRWLDARPSTSASALTPATSGGEGEGEEEDDDDDSSDDDDSRDADGASAKQAKASAYDAGVPDEIREIIDSGAVDPREWVAEWIEETLTLAVGVVAQRYVARRMGVGAGSIGRGKRPVDEILADNAGEAARAGII</sequence>
<dbReference type="EMBL" id="AXCR01000004">
    <property type="protein sequence ID" value="KJR88957.1"/>
    <property type="molecule type" value="Genomic_DNA"/>
</dbReference>